<organism evidence="12 13">
    <name type="scientific">Neisseria dentiae</name>
    <dbReference type="NCBI Taxonomy" id="194197"/>
    <lineage>
        <taxon>Bacteria</taxon>
        <taxon>Pseudomonadati</taxon>
        <taxon>Pseudomonadota</taxon>
        <taxon>Betaproteobacteria</taxon>
        <taxon>Neisseriales</taxon>
        <taxon>Neisseriaceae</taxon>
        <taxon>Neisseria</taxon>
    </lineage>
</organism>
<dbReference type="Pfam" id="PF00035">
    <property type="entry name" value="dsrm"/>
    <property type="match status" value="1"/>
</dbReference>
<dbReference type="FunFam" id="1.10.1520.10:FF:000001">
    <property type="entry name" value="Ribonuclease 3"/>
    <property type="match status" value="1"/>
</dbReference>
<name>A0A1X3DEU1_9NEIS</name>
<feature type="domain" description="RNase III" evidence="11">
    <location>
        <begin position="11"/>
        <end position="133"/>
    </location>
</feature>
<keyword evidence="8 9" id="KW-0694">RNA-binding</keyword>
<dbReference type="PROSITE" id="PS00517">
    <property type="entry name" value="RNASE_3_1"/>
    <property type="match status" value="1"/>
</dbReference>
<evidence type="ECO:0000256" key="2">
    <source>
        <dbReference type="ARBA" id="ARBA00010183"/>
    </source>
</evidence>
<dbReference type="GO" id="GO:0006397">
    <property type="term" value="P:mRNA processing"/>
    <property type="evidence" value="ECO:0007669"/>
    <property type="project" value="UniProtKB-UniRule"/>
</dbReference>
<proteinExistence type="inferred from homology"/>
<dbReference type="GO" id="GO:0019843">
    <property type="term" value="F:rRNA binding"/>
    <property type="evidence" value="ECO:0007669"/>
    <property type="project" value="UniProtKB-KW"/>
</dbReference>
<reference evidence="13" key="1">
    <citation type="submission" date="2017-01" db="EMBL/GenBank/DDBJ databases">
        <authorList>
            <person name="Wolfgang W.J."/>
            <person name="Cole J."/>
            <person name="Wroblewski D."/>
            <person name="Mcginnis J."/>
            <person name="Musser K.A."/>
        </authorList>
    </citation>
    <scope>NUCLEOTIDE SEQUENCE [LARGE SCALE GENOMIC DNA]</scope>
    <source>
        <strain evidence="13">DSM 19151</strain>
    </source>
</reference>
<evidence type="ECO:0000256" key="5">
    <source>
        <dbReference type="ARBA" id="ARBA00022722"/>
    </source>
</evidence>
<dbReference type="AlphaFoldDB" id="A0A1X3DEU1"/>
<keyword evidence="9" id="KW-0963">Cytoplasm</keyword>
<evidence type="ECO:0000256" key="6">
    <source>
        <dbReference type="ARBA" id="ARBA00022759"/>
    </source>
</evidence>
<evidence type="ECO:0000259" key="10">
    <source>
        <dbReference type="PROSITE" id="PS50137"/>
    </source>
</evidence>
<dbReference type="InterPro" id="IPR000999">
    <property type="entry name" value="RNase_III_dom"/>
</dbReference>
<gene>
    <name evidence="9" type="primary">rnc</name>
    <name evidence="12" type="ORF">BWD09_01285</name>
</gene>
<dbReference type="SUPFAM" id="SSF54768">
    <property type="entry name" value="dsRNA-binding domain-like"/>
    <property type="match status" value="1"/>
</dbReference>
<dbReference type="CDD" id="cd00593">
    <property type="entry name" value="RIBOc"/>
    <property type="match status" value="1"/>
</dbReference>
<dbReference type="Gene3D" id="3.30.160.20">
    <property type="match status" value="1"/>
</dbReference>
<comment type="cofactor">
    <cofactor evidence="9">
        <name>Mg(2+)</name>
        <dbReference type="ChEBI" id="CHEBI:18420"/>
    </cofactor>
</comment>
<dbReference type="EC" id="3.1.26.3" evidence="9"/>
<keyword evidence="7 9" id="KW-0378">Hydrolase</keyword>
<dbReference type="GO" id="GO:0003725">
    <property type="term" value="F:double-stranded RNA binding"/>
    <property type="evidence" value="ECO:0007669"/>
    <property type="project" value="TreeGrafter"/>
</dbReference>
<evidence type="ECO:0000256" key="3">
    <source>
        <dbReference type="ARBA" id="ARBA00022552"/>
    </source>
</evidence>
<dbReference type="NCBIfam" id="TIGR02191">
    <property type="entry name" value="RNaseIII"/>
    <property type="match status" value="1"/>
</dbReference>
<dbReference type="GO" id="GO:0004525">
    <property type="term" value="F:ribonuclease III activity"/>
    <property type="evidence" value="ECO:0007669"/>
    <property type="project" value="UniProtKB-UniRule"/>
</dbReference>
<dbReference type="InterPro" id="IPR014720">
    <property type="entry name" value="dsRBD_dom"/>
</dbReference>
<accession>A0A1X3DEU1</accession>
<dbReference type="PANTHER" id="PTHR11207:SF0">
    <property type="entry name" value="RIBONUCLEASE 3"/>
    <property type="match status" value="1"/>
</dbReference>
<keyword evidence="4 9" id="KW-0507">mRNA processing</keyword>
<dbReference type="InterPro" id="IPR011907">
    <property type="entry name" value="RNase_III"/>
</dbReference>
<dbReference type="Proteomes" id="UP000193118">
    <property type="component" value="Unassembled WGS sequence"/>
</dbReference>
<feature type="binding site" evidence="9">
    <location>
        <position position="119"/>
    </location>
    <ligand>
        <name>Mg(2+)</name>
        <dbReference type="ChEBI" id="CHEBI:18420"/>
    </ligand>
</feature>
<evidence type="ECO:0000256" key="1">
    <source>
        <dbReference type="ARBA" id="ARBA00000109"/>
    </source>
</evidence>
<dbReference type="SUPFAM" id="SSF69065">
    <property type="entry name" value="RNase III domain-like"/>
    <property type="match status" value="1"/>
</dbReference>
<evidence type="ECO:0000256" key="8">
    <source>
        <dbReference type="ARBA" id="ARBA00022884"/>
    </source>
</evidence>
<dbReference type="Pfam" id="PF14622">
    <property type="entry name" value="Ribonucleas_3_3"/>
    <property type="match status" value="1"/>
</dbReference>
<dbReference type="SMART" id="SM00535">
    <property type="entry name" value="RIBOc"/>
    <property type="match status" value="1"/>
</dbReference>
<comment type="similarity">
    <text evidence="2">Belongs to the ribonuclease III family.</text>
</comment>
<evidence type="ECO:0000256" key="7">
    <source>
        <dbReference type="ARBA" id="ARBA00022801"/>
    </source>
</evidence>
<feature type="domain" description="DRBM" evidence="10">
    <location>
        <begin position="160"/>
        <end position="230"/>
    </location>
</feature>
<dbReference type="RefSeq" id="WP_085364939.1">
    <property type="nucleotide sequence ID" value="NZ_CAUJPZ010000039.1"/>
</dbReference>
<comment type="subunit">
    <text evidence="9">Homodimer.</text>
</comment>
<evidence type="ECO:0000256" key="4">
    <source>
        <dbReference type="ARBA" id="ARBA00022664"/>
    </source>
</evidence>
<keyword evidence="9" id="KW-0479">Metal-binding</keyword>
<dbReference type="InterPro" id="IPR036389">
    <property type="entry name" value="RNase_III_sf"/>
</dbReference>
<dbReference type="GO" id="GO:0046872">
    <property type="term" value="F:metal ion binding"/>
    <property type="evidence" value="ECO:0007669"/>
    <property type="project" value="UniProtKB-KW"/>
</dbReference>
<evidence type="ECO:0000259" key="11">
    <source>
        <dbReference type="PROSITE" id="PS50142"/>
    </source>
</evidence>
<dbReference type="PROSITE" id="PS50137">
    <property type="entry name" value="DS_RBD"/>
    <property type="match status" value="1"/>
</dbReference>
<keyword evidence="9" id="KW-0819">tRNA processing</keyword>
<comment type="caution">
    <text evidence="12">The sequence shown here is derived from an EMBL/GenBank/DDBJ whole genome shotgun (WGS) entry which is preliminary data.</text>
</comment>
<dbReference type="Gene3D" id="1.10.1520.10">
    <property type="entry name" value="Ribonuclease III domain"/>
    <property type="match status" value="1"/>
</dbReference>
<protein>
    <recommendedName>
        <fullName evidence="9">Ribonuclease 3</fullName>
        <ecNumber evidence="9">3.1.26.3</ecNumber>
    </recommendedName>
    <alternativeName>
        <fullName evidence="9">Ribonuclease III</fullName>
        <shortName evidence="9">RNase III</shortName>
    </alternativeName>
</protein>
<feature type="active site" evidence="9">
    <location>
        <position position="50"/>
    </location>
</feature>
<comment type="function">
    <text evidence="9">Digests double-stranded RNA. Involved in the processing of primary rRNA transcript to yield the immediate precursors to the large and small rRNAs (23S and 16S). Processes some mRNAs, and tRNAs when they are encoded in the rRNA operon. Processes pre-crRNA and tracrRNA of type II CRISPR loci if present in the organism.</text>
</comment>
<dbReference type="OrthoDB" id="9805026at2"/>
<sequence length="240" mass="26477">MKPNPVKQRALQQIQQRLDHIFKRPELLEQALTHRSFSSRNNERFEFVGDAILNYTVAKMLFETFTELPEGRLSRMRANLVNQDTLAAIAVSLNVGDALFLGPGELKSGGFNRPSILADAMEAVFAAISFDADFNTAEKTVRRLFAQRVAGADAAGQGKDAKTLLQETLQARRLALPKYRIEAQHGEGCNAEFTIACDLGELGFITTAKANSRRAAEQEAAKQALAWLAEKYPPRARANG</sequence>
<keyword evidence="5 9" id="KW-0540">Nuclease</keyword>
<dbReference type="HAMAP" id="MF_00104">
    <property type="entry name" value="RNase_III"/>
    <property type="match status" value="1"/>
</dbReference>
<evidence type="ECO:0000313" key="13">
    <source>
        <dbReference type="Proteomes" id="UP000193118"/>
    </source>
</evidence>
<dbReference type="GO" id="GO:0005737">
    <property type="term" value="C:cytoplasm"/>
    <property type="evidence" value="ECO:0007669"/>
    <property type="project" value="UniProtKB-SubCell"/>
</dbReference>
<dbReference type="GO" id="GO:0010468">
    <property type="term" value="P:regulation of gene expression"/>
    <property type="evidence" value="ECO:0007669"/>
    <property type="project" value="TreeGrafter"/>
</dbReference>
<keyword evidence="6 9" id="KW-0255">Endonuclease</keyword>
<dbReference type="SMART" id="SM00358">
    <property type="entry name" value="DSRM"/>
    <property type="match status" value="1"/>
</dbReference>
<dbReference type="PANTHER" id="PTHR11207">
    <property type="entry name" value="RIBONUCLEASE III"/>
    <property type="match status" value="1"/>
</dbReference>
<feature type="binding site" evidence="9">
    <location>
        <position position="122"/>
    </location>
    <ligand>
        <name>Mg(2+)</name>
        <dbReference type="ChEBI" id="CHEBI:18420"/>
    </ligand>
</feature>
<dbReference type="EMBL" id="MTBO01000002">
    <property type="protein sequence ID" value="OSI18443.1"/>
    <property type="molecule type" value="Genomic_DNA"/>
</dbReference>
<keyword evidence="9" id="KW-0699">rRNA-binding</keyword>
<dbReference type="STRING" id="194197.BWD09_01285"/>
<comment type="catalytic activity">
    <reaction evidence="1 9">
        <text>Endonucleolytic cleavage to 5'-phosphomonoester.</text>
        <dbReference type="EC" id="3.1.26.3"/>
    </reaction>
</comment>
<keyword evidence="9" id="KW-0460">Magnesium</keyword>
<keyword evidence="13" id="KW-1185">Reference proteome</keyword>
<dbReference type="GeneID" id="94580002"/>
<evidence type="ECO:0000313" key="12">
    <source>
        <dbReference type="EMBL" id="OSI18443.1"/>
    </source>
</evidence>
<evidence type="ECO:0000256" key="9">
    <source>
        <dbReference type="HAMAP-Rule" id="MF_00104"/>
    </source>
</evidence>
<dbReference type="PROSITE" id="PS50142">
    <property type="entry name" value="RNASE_3_2"/>
    <property type="match status" value="1"/>
</dbReference>
<dbReference type="GO" id="GO:0006364">
    <property type="term" value="P:rRNA processing"/>
    <property type="evidence" value="ECO:0007669"/>
    <property type="project" value="UniProtKB-UniRule"/>
</dbReference>
<dbReference type="GO" id="GO:0008033">
    <property type="term" value="P:tRNA processing"/>
    <property type="evidence" value="ECO:0007669"/>
    <property type="project" value="UniProtKB-KW"/>
</dbReference>
<feature type="binding site" evidence="9">
    <location>
        <position position="46"/>
    </location>
    <ligand>
        <name>Mg(2+)</name>
        <dbReference type="ChEBI" id="CHEBI:18420"/>
    </ligand>
</feature>
<feature type="active site" evidence="9">
    <location>
        <position position="122"/>
    </location>
</feature>
<keyword evidence="3 9" id="KW-0698">rRNA processing</keyword>
<comment type="subcellular location">
    <subcellularLocation>
        <location evidence="9">Cytoplasm</location>
    </subcellularLocation>
</comment>